<dbReference type="CDD" id="cd02440">
    <property type="entry name" value="AdoMet_MTases"/>
    <property type="match status" value="1"/>
</dbReference>
<sequence length="291" mass="32472">MDVIATPRITREIVHKYGLNIRKSLGQNFLIEPKFIQKIIDAAGLDQNKVVVEIGPGIGALTQALATHAGYVIAVEIDQGLTRVLKEIFAPVSNVTIVHGDAMKVNFDQLVAEVPHRQEPPFPYKIVANLPYYITTPMIMRLLEEGFQFSSLVLMVQREVAQRIMAHPATKDYGALSIGVQYHCSPSLVSLVPPTVFHPRPEVDSAIIKLEKREHPAVHVSDERLFFSLVKAAFNQRRKTLLNALSNSGLLLSKNSWQEVLIESGIDPQRRGETLNLEEFASLANLLGRKR</sequence>
<dbReference type="Proteomes" id="UP000323521">
    <property type="component" value="Chromosome"/>
</dbReference>
<keyword evidence="11" id="KW-1185">Reference proteome</keyword>
<accession>A0A3G1KVD5</accession>
<gene>
    <name evidence="7" type="primary">rsmA</name>
    <name evidence="7" type="synonym">ksgA</name>
    <name evidence="10" type="ORF">DCMF_18550</name>
</gene>
<keyword evidence="3 7" id="KW-0489">Methyltransferase</keyword>
<dbReference type="SMART" id="SM00650">
    <property type="entry name" value="rADc"/>
    <property type="match status" value="1"/>
</dbReference>
<dbReference type="GO" id="GO:0005829">
    <property type="term" value="C:cytosol"/>
    <property type="evidence" value="ECO:0007669"/>
    <property type="project" value="TreeGrafter"/>
</dbReference>
<dbReference type="InterPro" id="IPR020596">
    <property type="entry name" value="rRNA_Ade_Mease_Trfase_CS"/>
</dbReference>
<dbReference type="InterPro" id="IPR023165">
    <property type="entry name" value="rRNA_Ade_diMease-like_C"/>
</dbReference>
<dbReference type="GO" id="GO:0003723">
    <property type="term" value="F:RNA binding"/>
    <property type="evidence" value="ECO:0007669"/>
    <property type="project" value="UniProtKB-UniRule"/>
</dbReference>
<dbReference type="OrthoDB" id="9814755at2"/>
<dbReference type="InterPro" id="IPR011530">
    <property type="entry name" value="rRNA_adenine_dimethylase"/>
</dbReference>
<feature type="binding site" evidence="7 8">
    <location>
        <position position="28"/>
    </location>
    <ligand>
        <name>S-adenosyl-L-methionine</name>
        <dbReference type="ChEBI" id="CHEBI:59789"/>
    </ligand>
</feature>
<feature type="binding site" evidence="7 8">
    <location>
        <position position="30"/>
    </location>
    <ligand>
        <name>S-adenosyl-L-methionine</name>
        <dbReference type="ChEBI" id="CHEBI:59789"/>
    </ligand>
</feature>
<dbReference type="InterPro" id="IPR020598">
    <property type="entry name" value="rRNA_Ade_methylase_Trfase_N"/>
</dbReference>
<dbReference type="EMBL" id="CP017634">
    <property type="protein sequence ID" value="ATW26483.1"/>
    <property type="molecule type" value="Genomic_DNA"/>
</dbReference>
<reference evidence="10 11" key="1">
    <citation type="submission" date="2016-10" db="EMBL/GenBank/DDBJ databases">
        <title>Complete Genome Sequence of Peptococcaceae strain DCMF.</title>
        <authorList>
            <person name="Edwards R.J."/>
            <person name="Holland S.I."/>
            <person name="Deshpande N.P."/>
            <person name="Wong Y.K."/>
            <person name="Ertan H."/>
            <person name="Manefield M."/>
            <person name="Russell T.L."/>
            <person name="Lee M.J."/>
        </authorList>
    </citation>
    <scope>NUCLEOTIDE SEQUENCE [LARGE SCALE GENOMIC DNA]</scope>
    <source>
        <strain evidence="10 11">DCMF</strain>
    </source>
</reference>
<evidence type="ECO:0000256" key="2">
    <source>
        <dbReference type="ARBA" id="ARBA00022552"/>
    </source>
</evidence>
<organism evidence="10 11">
    <name type="scientific">Formimonas warabiya</name>
    <dbReference type="NCBI Taxonomy" id="1761012"/>
    <lineage>
        <taxon>Bacteria</taxon>
        <taxon>Bacillati</taxon>
        <taxon>Bacillota</taxon>
        <taxon>Clostridia</taxon>
        <taxon>Eubacteriales</taxon>
        <taxon>Peptococcaceae</taxon>
        <taxon>Candidatus Formimonas</taxon>
    </lineage>
</organism>
<evidence type="ECO:0000256" key="6">
    <source>
        <dbReference type="ARBA" id="ARBA00022884"/>
    </source>
</evidence>
<dbReference type="Gene3D" id="1.10.8.100">
    <property type="entry name" value="Ribosomal RNA adenine dimethylase-like, domain 2"/>
    <property type="match status" value="1"/>
</dbReference>
<dbReference type="FunFam" id="3.40.50.150:FF:000023">
    <property type="entry name" value="Ribosomal RNA small subunit methyltransferase A"/>
    <property type="match status" value="1"/>
</dbReference>
<protein>
    <recommendedName>
        <fullName evidence="7">Ribosomal RNA small subunit methyltransferase A</fullName>
        <ecNumber evidence="7">2.1.1.182</ecNumber>
    </recommendedName>
    <alternativeName>
        <fullName evidence="7">16S rRNA (adenine(1518)-N(6)/adenine(1519)-N(6))-dimethyltransferase</fullName>
    </alternativeName>
    <alternativeName>
        <fullName evidence="7">16S rRNA dimethyladenosine transferase</fullName>
    </alternativeName>
    <alternativeName>
        <fullName evidence="7">16S rRNA dimethylase</fullName>
    </alternativeName>
    <alternativeName>
        <fullName evidence="7">S-adenosylmethionine-6-N', N'-adenosyl(rRNA) dimethyltransferase</fullName>
    </alternativeName>
</protein>
<feature type="binding site" evidence="7 8">
    <location>
        <position position="129"/>
    </location>
    <ligand>
        <name>S-adenosyl-L-methionine</name>
        <dbReference type="ChEBI" id="CHEBI:59789"/>
    </ligand>
</feature>
<dbReference type="SUPFAM" id="SSF53335">
    <property type="entry name" value="S-adenosyl-L-methionine-dependent methyltransferases"/>
    <property type="match status" value="1"/>
</dbReference>
<evidence type="ECO:0000259" key="9">
    <source>
        <dbReference type="SMART" id="SM00650"/>
    </source>
</evidence>
<dbReference type="PROSITE" id="PS51689">
    <property type="entry name" value="SAM_RNA_A_N6_MT"/>
    <property type="match status" value="1"/>
</dbReference>
<feature type="binding site" evidence="7 8">
    <location>
        <position position="76"/>
    </location>
    <ligand>
        <name>S-adenosyl-L-methionine</name>
        <dbReference type="ChEBI" id="CHEBI:59789"/>
    </ligand>
</feature>
<dbReference type="AlphaFoldDB" id="A0A3G1KVD5"/>
<dbReference type="HAMAP" id="MF_00607">
    <property type="entry name" value="16SrRNA_methyltr_A"/>
    <property type="match status" value="1"/>
</dbReference>
<name>A0A3G1KVD5_FORW1</name>
<evidence type="ECO:0000313" key="10">
    <source>
        <dbReference type="EMBL" id="ATW26483.1"/>
    </source>
</evidence>
<dbReference type="Pfam" id="PF00398">
    <property type="entry name" value="RrnaAD"/>
    <property type="match status" value="1"/>
</dbReference>
<dbReference type="InterPro" id="IPR001737">
    <property type="entry name" value="KsgA/Erm"/>
</dbReference>
<comment type="similarity">
    <text evidence="7">Belongs to the class I-like SAM-binding methyltransferase superfamily. rRNA adenine N(6)-methyltransferase family. RsmA subfamily.</text>
</comment>
<dbReference type="PANTHER" id="PTHR11727">
    <property type="entry name" value="DIMETHYLADENOSINE TRANSFERASE"/>
    <property type="match status" value="1"/>
</dbReference>
<comment type="function">
    <text evidence="7">Specifically dimethylates two adjacent adenosines (A1518 and A1519) in the loop of a conserved hairpin near the 3'-end of 16S rRNA in the 30S particle. May play a critical role in biogenesis of 30S subunits.</text>
</comment>
<evidence type="ECO:0000256" key="1">
    <source>
        <dbReference type="ARBA" id="ARBA00022490"/>
    </source>
</evidence>
<proteinExistence type="inferred from homology"/>
<evidence type="ECO:0000256" key="5">
    <source>
        <dbReference type="ARBA" id="ARBA00022691"/>
    </source>
</evidence>
<dbReference type="KEGG" id="fwa:DCMF_18550"/>
<keyword evidence="5 7" id="KW-0949">S-adenosyl-L-methionine</keyword>
<evidence type="ECO:0000313" key="11">
    <source>
        <dbReference type="Proteomes" id="UP000323521"/>
    </source>
</evidence>
<dbReference type="PROSITE" id="PS01131">
    <property type="entry name" value="RRNA_A_DIMETH"/>
    <property type="match status" value="1"/>
</dbReference>
<dbReference type="GO" id="GO:0052908">
    <property type="term" value="F:16S rRNA (adenine(1518)-N(6)/adenine(1519)-N(6))-dimethyltransferase activity"/>
    <property type="evidence" value="ECO:0007669"/>
    <property type="project" value="UniProtKB-EC"/>
</dbReference>
<evidence type="ECO:0000256" key="7">
    <source>
        <dbReference type="HAMAP-Rule" id="MF_00607"/>
    </source>
</evidence>
<dbReference type="Gene3D" id="3.40.50.150">
    <property type="entry name" value="Vaccinia Virus protein VP39"/>
    <property type="match status" value="1"/>
</dbReference>
<feature type="binding site" evidence="7 8">
    <location>
        <position position="55"/>
    </location>
    <ligand>
        <name>S-adenosyl-L-methionine</name>
        <dbReference type="ChEBI" id="CHEBI:59789"/>
    </ligand>
</feature>
<dbReference type="InterPro" id="IPR029063">
    <property type="entry name" value="SAM-dependent_MTases_sf"/>
</dbReference>
<keyword evidence="4 7" id="KW-0808">Transferase</keyword>
<keyword evidence="1 7" id="KW-0963">Cytoplasm</keyword>
<dbReference type="PANTHER" id="PTHR11727:SF7">
    <property type="entry name" value="DIMETHYLADENOSINE TRANSFERASE-RELATED"/>
    <property type="match status" value="1"/>
</dbReference>
<dbReference type="RefSeq" id="WP_148135795.1">
    <property type="nucleotide sequence ID" value="NZ_CP017634.1"/>
</dbReference>
<dbReference type="EC" id="2.1.1.182" evidence="7"/>
<keyword evidence="6 7" id="KW-0694">RNA-binding</keyword>
<feature type="domain" description="Ribosomal RNA adenine methylase transferase N-terminal" evidence="9">
    <location>
        <begin position="35"/>
        <end position="214"/>
    </location>
</feature>
<evidence type="ECO:0000256" key="8">
    <source>
        <dbReference type="PROSITE-ProRule" id="PRU01026"/>
    </source>
</evidence>
<comment type="catalytic activity">
    <reaction evidence="7">
        <text>adenosine(1518)/adenosine(1519) in 16S rRNA + 4 S-adenosyl-L-methionine = N(6)-dimethyladenosine(1518)/N(6)-dimethyladenosine(1519) in 16S rRNA + 4 S-adenosyl-L-homocysteine + 4 H(+)</text>
        <dbReference type="Rhea" id="RHEA:19609"/>
        <dbReference type="Rhea" id="RHEA-COMP:10232"/>
        <dbReference type="Rhea" id="RHEA-COMP:10233"/>
        <dbReference type="ChEBI" id="CHEBI:15378"/>
        <dbReference type="ChEBI" id="CHEBI:57856"/>
        <dbReference type="ChEBI" id="CHEBI:59789"/>
        <dbReference type="ChEBI" id="CHEBI:74411"/>
        <dbReference type="ChEBI" id="CHEBI:74493"/>
        <dbReference type="EC" id="2.1.1.182"/>
    </reaction>
</comment>
<comment type="subcellular location">
    <subcellularLocation>
        <location evidence="7">Cytoplasm</location>
    </subcellularLocation>
</comment>
<feature type="binding site" evidence="7 8">
    <location>
        <position position="101"/>
    </location>
    <ligand>
        <name>S-adenosyl-L-methionine</name>
        <dbReference type="ChEBI" id="CHEBI:59789"/>
    </ligand>
</feature>
<dbReference type="NCBIfam" id="TIGR00755">
    <property type="entry name" value="ksgA"/>
    <property type="match status" value="1"/>
</dbReference>
<dbReference type="FunFam" id="1.10.8.100:FF:000001">
    <property type="entry name" value="Ribosomal RNA small subunit methyltransferase A"/>
    <property type="match status" value="1"/>
</dbReference>
<evidence type="ECO:0000256" key="4">
    <source>
        <dbReference type="ARBA" id="ARBA00022679"/>
    </source>
</evidence>
<evidence type="ECO:0000256" key="3">
    <source>
        <dbReference type="ARBA" id="ARBA00022603"/>
    </source>
</evidence>
<keyword evidence="2 7" id="KW-0698">rRNA processing</keyword>